<dbReference type="GO" id="GO:0005524">
    <property type="term" value="F:ATP binding"/>
    <property type="evidence" value="ECO:0007669"/>
    <property type="project" value="UniProtKB-KW"/>
</dbReference>
<reference evidence="10 11" key="1">
    <citation type="journal article" date="2014" name="Nat. Genet.">
        <title>Whole-genome sequence of a flatfish provides insights into ZW sex chromosome evolution and adaptation to a benthic lifestyle.</title>
        <authorList>
            <person name="Chen S."/>
            <person name="Zhang G."/>
            <person name="Shao C."/>
            <person name="Huang Q."/>
            <person name="Liu G."/>
            <person name="Zhang P."/>
            <person name="Song W."/>
            <person name="An N."/>
            <person name="Chalopin D."/>
            <person name="Volff J.N."/>
            <person name="Hong Y."/>
            <person name="Li Q."/>
            <person name="Sha Z."/>
            <person name="Zhou H."/>
            <person name="Xie M."/>
            <person name="Yu Q."/>
            <person name="Liu Y."/>
            <person name="Xiang H."/>
            <person name="Wang N."/>
            <person name="Wu K."/>
            <person name="Yang C."/>
            <person name="Zhou Q."/>
            <person name="Liao X."/>
            <person name="Yang L."/>
            <person name="Hu Q."/>
            <person name="Zhang J."/>
            <person name="Meng L."/>
            <person name="Jin L."/>
            <person name="Tian Y."/>
            <person name="Lian J."/>
            <person name="Yang J."/>
            <person name="Miao G."/>
            <person name="Liu S."/>
            <person name="Liang Z."/>
            <person name="Yan F."/>
            <person name="Li Y."/>
            <person name="Sun B."/>
            <person name="Zhang H."/>
            <person name="Zhang J."/>
            <person name="Zhu Y."/>
            <person name="Du M."/>
            <person name="Zhao Y."/>
            <person name="Schartl M."/>
            <person name="Tang Q."/>
            <person name="Wang J."/>
        </authorList>
    </citation>
    <scope>NUCLEOTIDE SEQUENCE</scope>
</reference>
<dbReference type="FunCoup" id="A0A3P8VI50">
    <property type="interactions" value="818"/>
</dbReference>
<keyword evidence="4" id="KW-0547">Nucleotide-binding</keyword>
<dbReference type="Pfam" id="PF03881">
    <property type="entry name" value="Fructosamin_kin"/>
    <property type="match status" value="1"/>
</dbReference>
<dbReference type="Gene3D" id="3.30.200.20">
    <property type="entry name" value="Phosphorylase Kinase, domain 1"/>
    <property type="match status" value="1"/>
</dbReference>
<dbReference type="STRING" id="244447.ENSCSEP00000013944"/>
<dbReference type="PIRSF" id="PIRSF006221">
    <property type="entry name" value="Ketosamine-3-kinase"/>
    <property type="match status" value="1"/>
</dbReference>
<dbReference type="InterPro" id="IPR016477">
    <property type="entry name" value="Fructo-/Ketosamine-3-kinase"/>
</dbReference>
<dbReference type="InParanoid" id="A0A3P8VI50"/>
<evidence type="ECO:0000256" key="1">
    <source>
        <dbReference type="ARBA" id="ARBA00009460"/>
    </source>
</evidence>
<dbReference type="GeneID" id="103392706"/>
<comment type="similarity">
    <text evidence="1 9">Belongs to the fructosamine kinase family.</text>
</comment>
<evidence type="ECO:0000313" key="11">
    <source>
        <dbReference type="Proteomes" id="UP000265120"/>
    </source>
</evidence>
<evidence type="ECO:0000256" key="7">
    <source>
        <dbReference type="ARBA" id="ARBA00048655"/>
    </source>
</evidence>
<accession>A0A3P8VI50</accession>
<dbReference type="Proteomes" id="UP000265120">
    <property type="component" value="Chromosome 17"/>
</dbReference>
<dbReference type="EC" id="2.7.1.172" evidence="2"/>
<dbReference type="Gene3D" id="3.90.1200.10">
    <property type="match status" value="1"/>
</dbReference>
<dbReference type="FunFam" id="3.30.200.20:FF:000264">
    <property type="entry name" value="Protein-ribulosamine 3-kinase, chloroplastic"/>
    <property type="match status" value="1"/>
</dbReference>
<evidence type="ECO:0000256" key="3">
    <source>
        <dbReference type="ARBA" id="ARBA00022679"/>
    </source>
</evidence>
<proteinExistence type="inferred from homology"/>
<dbReference type="SUPFAM" id="SSF56112">
    <property type="entry name" value="Protein kinase-like (PK-like)"/>
    <property type="match status" value="1"/>
</dbReference>
<keyword evidence="5 9" id="KW-0418">Kinase</keyword>
<sequence length="309" mass="35019">MEEKLKKELGTRKLKSTGYAGSGCVSEGQSYDTDTGKVFVKINHKSEAKRMFDGEKASLEAILKTETIKVPKPIKVIELDKGGCVLVMEHLDMRHLTKYSIQLGEKLADLHLHNKRLLEKLSTEQQTVGKGPGQSDVTAVEKFGFSVNTCCGYLPLMNEWKDDWVTFFSQQRLQYQLSVLESTYGDREARELWAQLQLKIPQFFKDVEIIPALLHGDLWGGNVAECAEGPVIFDPASFYGHSEFELSISKMFGGFDESFFTAYHTKIPQASGFANRNQLYQLFHYVNHWNHFGGGYRGSSIRIMKNLVK</sequence>
<evidence type="ECO:0000313" key="10">
    <source>
        <dbReference type="Ensembl" id="ENSCSEP00000013944.1"/>
    </source>
</evidence>
<evidence type="ECO:0000256" key="6">
    <source>
        <dbReference type="ARBA" id="ARBA00022840"/>
    </source>
</evidence>
<protein>
    <recommendedName>
        <fullName evidence="2">protein-ribulosamine 3-kinase</fullName>
        <ecNumber evidence="2">2.7.1.172</ecNumber>
    </recommendedName>
</protein>
<dbReference type="GeneTree" id="ENSGT00390000005730"/>
<dbReference type="AlphaFoldDB" id="A0A3P8VI50"/>
<keyword evidence="6" id="KW-0067">ATP-binding</keyword>
<evidence type="ECO:0000256" key="5">
    <source>
        <dbReference type="ARBA" id="ARBA00022777"/>
    </source>
</evidence>
<dbReference type="FunFam" id="3.90.1200.10:FF:000003">
    <property type="entry name" value="fructosamine-3-kinase isoform X1"/>
    <property type="match status" value="1"/>
</dbReference>
<dbReference type="Ensembl" id="ENSCSET00000014106.1">
    <property type="protein sequence ID" value="ENSCSEP00000013944.1"/>
    <property type="gene ID" value="ENSCSEG00000008928.1"/>
</dbReference>
<name>A0A3P8VI50_CYNSE</name>
<dbReference type="GO" id="GO:0016301">
    <property type="term" value="F:kinase activity"/>
    <property type="evidence" value="ECO:0007669"/>
    <property type="project" value="UniProtKB-UniRule"/>
</dbReference>
<evidence type="ECO:0000256" key="4">
    <source>
        <dbReference type="ARBA" id="ARBA00022741"/>
    </source>
</evidence>
<dbReference type="RefSeq" id="XP_008327620.1">
    <property type="nucleotide sequence ID" value="XM_008329398.3"/>
</dbReference>
<keyword evidence="11" id="KW-1185">Reference proteome</keyword>
<reference evidence="10" key="3">
    <citation type="submission" date="2025-09" db="UniProtKB">
        <authorList>
            <consortium name="Ensembl"/>
        </authorList>
    </citation>
    <scope>IDENTIFICATION</scope>
</reference>
<reference evidence="10" key="2">
    <citation type="submission" date="2025-08" db="UniProtKB">
        <authorList>
            <consortium name="Ensembl"/>
        </authorList>
    </citation>
    <scope>IDENTIFICATION</scope>
</reference>
<dbReference type="OMA" id="RECDIAM"/>
<dbReference type="OrthoDB" id="5772781at2759"/>
<dbReference type="PANTHER" id="PTHR12149">
    <property type="entry name" value="FRUCTOSAMINE 3 KINASE-RELATED PROTEIN"/>
    <property type="match status" value="1"/>
</dbReference>
<comment type="catalytic activity">
    <reaction evidence="7">
        <text>N(6)-D-ribulosyl-L-lysyl-[protein] + ATP = N(6)-(3-O-phospho-D-ribulosyl)-L-lysyl-[protein] + ADP + H(+)</text>
        <dbReference type="Rhea" id="RHEA:48432"/>
        <dbReference type="Rhea" id="RHEA-COMP:12103"/>
        <dbReference type="Rhea" id="RHEA-COMP:12104"/>
        <dbReference type="ChEBI" id="CHEBI:15378"/>
        <dbReference type="ChEBI" id="CHEBI:30616"/>
        <dbReference type="ChEBI" id="CHEBI:90418"/>
        <dbReference type="ChEBI" id="CHEBI:90420"/>
        <dbReference type="ChEBI" id="CHEBI:456216"/>
        <dbReference type="EC" id="2.7.1.172"/>
    </reaction>
    <physiologicalReaction direction="left-to-right" evidence="7">
        <dbReference type="Rhea" id="RHEA:48433"/>
    </physiologicalReaction>
</comment>
<organism evidence="10 11">
    <name type="scientific">Cynoglossus semilaevis</name>
    <name type="common">Tongue sole</name>
    <dbReference type="NCBI Taxonomy" id="244447"/>
    <lineage>
        <taxon>Eukaryota</taxon>
        <taxon>Metazoa</taxon>
        <taxon>Chordata</taxon>
        <taxon>Craniata</taxon>
        <taxon>Vertebrata</taxon>
        <taxon>Euteleostomi</taxon>
        <taxon>Actinopterygii</taxon>
        <taxon>Neopterygii</taxon>
        <taxon>Teleostei</taxon>
        <taxon>Neoteleostei</taxon>
        <taxon>Acanthomorphata</taxon>
        <taxon>Carangaria</taxon>
        <taxon>Pleuronectiformes</taxon>
        <taxon>Pleuronectoidei</taxon>
        <taxon>Cynoglossidae</taxon>
        <taxon>Cynoglossinae</taxon>
        <taxon>Cynoglossus</taxon>
    </lineage>
</organism>
<dbReference type="InterPro" id="IPR011009">
    <property type="entry name" value="Kinase-like_dom_sf"/>
</dbReference>
<keyword evidence="3 9" id="KW-0808">Transferase</keyword>
<dbReference type="GO" id="GO:0005829">
    <property type="term" value="C:cytosol"/>
    <property type="evidence" value="ECO:0007669"/>
    <property type="project" value="UniProtKB-ARBA"/>
</dbReference>
<dbReference type="GO" id="GO:0102193">
    <property type="term" value="F:protein-ribulosamine 3-kinase activity"/>
    <property type="evidence" value="ECO:0007669"/>
    <property type="project" value="UniProtKB-EC"/>
</dbReference>
<evidence type="ECO:0000256" key="2">
    <source>
        <dbReference type="ARBA" id="ARBA00011961"/>
    </source>
</evidence>
<dbReference type="CTD" id="79672"/>
<comment type="catalytic activity">
    <reaction evidence="8">
        <text>N(6)-(D-psicosyl)-L-lysyl-[protein] + ATP = N(6)-(3-O-phospho-D-psicosyl)-L-lysyl-[protein] + ADP + H(+)</text>
        <dbReference type="Rhea" id="RHEA:61392"/>
        <dbReference type="Rhea" id="RHEA-COMP:15796"/>
        <dbReference type="Rhea" id="RHEA-COMP:15797"/>
        <dbReference type="ChEBI" id="CHEBI:15378"/>
        <dbReference type="ChEBI" id="CHEBI:30616"/>
        <dbReference type="ChEBI" id="CHEBI:144621"/>
        <dbReference type="ChEBI" id="CHEBI:144622"/>
        <dbReference type="ChEBI" id="CHEBI:456216"/>
    </reaction>
    <physiologicalReaction direction="left-to-right" evidence="8">
        <dbReference type="Rhea" id="RHEA:61393"/>
    </physiologicalReaction>
</comment>
<dbReference type="KEGG" id="csem:103392706"/>
<dbReference type="PANTHER" id="PTHR12149:SF8">
    <property type="entry name" value="PROTEIN-RIBULOSAMINE 3-KINASE"/>
    <property type="match status" value="1"/>
</dbReference>
<evidence type="ECO:0000256" key="8">
    <source>
        <dbReference type="ARBA" id="ARBA00050767"/>
    </source>
</evidence>
<evidence type="ECO:0000256" key="9">
    <source>
        <dbReference type="PIRNR" id="PIRNR006221"/>
    </source>
</evidence>